<sequence>MKNHLLILILFLGSLQVAFAQGVIKGKVKDNQNLSLPGANITLVGSQKMAVTDQEGKFLLVGLPAGQYQLEVGYLGYNTLNQWVEVKNGQTEELVFEMQPGMLEGREFVVFGDRLKGQAKALNQQKTNSNITNIVSSDQIGRFPDANIGDALKRIPGITIQNDQGEARDIIFRGMAPQLNSVTLNGERIPSSEAENRMVQMDLIPSDMSKLLR</sequence>
<keyword evidence="1" id="KW-0812">Transmembrane</keyword>
<name>A0ABV5JBB9_9BACT</name>
<dbReference type="PANTHER" id="PTHR40980:SF4">
    <property type="entry name" value="TONB-DEPENDENT RECEPTOR-LIKE BETA-BARREL DOMAIN-CONTAINING PROTEIN"/>
    <property type="match status" value="1"/>
</dbReference>
<evidence type="ECO:0000256" key="2">
    <source>
        <dbReference type="SAM" id="SignalP"/>
    </source>
</evidence>
<feature type="chain" id="PRO_5045572330" evidence="2">
    <location>
        <begin position="21"/>
        <end position="213"/>
    </location>
</feature>
<keyword evidence="1" id="KW-1134">Transmembrane beta strand</keyword>
<dbReference type="EMBL" id="JBHMEW010000068">
    <property type="protein sequence ID" value="MFB9213425.1"/>
    <property type="molecule type" value="Genomic_DNA"/>
</dbReference>
<comment type="similarity">
    <text evidence="1">Belongs to the TonB-dependent receptor family.</text>
</comment>
<dbReference type="InterPro" id="IPR039426">
    <property type="entry name" value="TonB-dep_rcpt-like"/>
</dbReference>
<dbReference type="SUPFAM" id="SSF49464">
    <property type="entry name" value="Carboxypeptidase regulatory domain-like"/>
    <property type="match status" value="1"/>
</dbReference>
<dbReference type="InterPro" id="IPR037066">
    <property type="entry name" value="Plug_dom_sf"/>
</dbReference>
<dbReference type="RefSeq" id="WP_290249043.1">
    <property type="nucleotide sequence ID" value="NZ_JAUFQT010000002.1"/>
</dbReference>
<keyword evidence="1" id="KW-0813">Transport</keyword>
<keyword evidence="5" id="KW-1185">Reference proteome</keyword>
<feature type="signal peptide" evidence="2">
    <location>
        <begin position="1"/>
        <end position="20"/>
    </location>
</feature>
<dbReference type="Proteomes" id="UP001589654">
    <property type="component" value="Unassembled WGS sequence"/>
</dbReference>
<evidence type="ECO:0000256" key="1">
    <source>
        <dbReference type="PROSITE-ProRule" id="PRU01360"/>
    </source>
</evidence>
<dbReference type="Pfam" id="PF07715">
    <property type="entry name" value="Plug"/>
    <property type="match status" value="1"/>
</dbReference>
<dbReference type="InterPro" id="IPR008969">
    <property type="entry name" value="CarboxyPept-like_regulatory"/>
</dbReference>
<dbReference type="InterPro" id="IPR012910">
    <property type="entry name" value="Plug_dom"/>
</dbReference>
<dbReference type="PROSITE" id="PS52016">
    <property type="entry name" value="TONB_DEPENDENT_REC_3"/>
    <property type="match status" value="1"/>
</dbReference>
<feature type="domain" description="TonB-dependent receptor plug" evidence="3">
    <location>
        <begin position="128"/>
        <end position="207"/>
    </location>
</feature>
<dbReference type="Pfam" id="PF13715">
    <property type="entry name" value="CarbopepD_reg_2"/>
    <property type="match status" value="1"/>
</dbReference>
<organism evidence="4 5">
    <name type="scientific">Echinicola jeungdonensis</name>
    <dbReference type="NCBI Taxonomy" id="709343"/>
    <lineage>
        <taxon>Bacteria</taxon>
        <taxon>Pseudomonadati</taxon>
        <taxon>Bacteroidota</taxon>
        <taxon>Cytophagia</taxon>
        <taxon>Cytophagales</taxon>
        <taxon>Cyclobacteriaceae</taxon>
        <taxon>Echinicola</taxon>
    </lineage>
</organism>
<comment type="subcellular location">
    <subcellularLocation>
        <location evidence="1">Cell outer membrane</location>
        <topology evidence="1">Multi-pass membrane protein</topology>
    </subcellularLocation>
</comment>
<protein>
    <submittedName>
        <fullName evidence="4">Carboxypeptidase-like regulatory domain-containing protein</fullName>
    </submittedName>
</protein>
<dbReference type="Gene3D" id="2.170.130.10">
    <property type="entry name" value="TonB-dependent receptor, plug domain"/>
    <property type="match status" value="1"/>
</dbReference>
<reference evidence="4 5" key="1">
    <citation type="submission" date="2024-09" db="EMBL/GenBank/DDBJ databases">
        <authorList>
            <person name="Sun Q."/>
            <person name="Mori K."/>
        </authorList>
    </citation>
    <scope>NUCLEOTIDE SEQUENCE [LARGE SCALE GENOMIC DNA]</scope>
    <source>
        <strain evidence="4 5">CECT 7682</strain>
    </source>
</reference>
<evidence type="ECO:0000313" key="4">
    <source>
        <dbReference type="EMBL" id="MFB9213425.1"/>
    </source>
</evidence>
<comment type="caution">
    <text evidence="4">The sequence shown here is derived from an EMBL/GenBank/DDBJ whole genome shotgun (WGS) entry which is preliminary data.</text>
</comment>
<dbReference type="Gene3D" id="2.60.40.1120">
    <property type="entry name" value="Carboxypeptidase-like, regulatory domain"/>
    <property type="match status" value="1"/>
</dbReference>
<accession>A0ABV5JBB9</accession>
<keyword evidence="1" id="KW-0472">Membrane</keyword>
<proteinExistence type="inferred from homology"/>
<evidence type="ECO:0000259" key="3">
    <source>
        <dbReference type="Pfam" id="PF07715"/>
    </source>
</evidence>
<gene>
    <name evidence="4" type="ORF">ACFFUR_16535</name>
</gene>
<keyword evidence="1" id="KW-0998">Cell outer membrane</keyword>
<keyword evidence="2" id="KW-0732">Signal</keyword>
<evidence type="ECO:0000313" key="5">
    <source>
        <dbReference type="Proteomes" id="UP001589654"/>
    </source>
</evidence>
<dbReference type="SUPFAM" id="SSF56935">
    <property type="entry name" value="Porins"/>
    <property type="match status" value="1"/>
</dbReference>
<dbReference type="PANTHER" id="PTHR40980">
    <property type="entry name" value="PLUG DOMAIN-CONTAINING PROTEIN"/>
    <property type="match status" value="1"/>
</dbReference>